<accession>A0A8S3CQQ7</accession>
<sequence>RVSSNLLQQSFEEVPIHSIGATRAEMVECGELRETVAVLTAQCAQLDEANRAWQQYHQTQLDTFKSTLQEHLPMNDIFTLDQAAQQILNQIINERQDFNQQYQALEKQNEDLRSESTTNLETIKDSYVNAIDELNKELNTMKEQYEQANSKFPHLDNDALNVSCSVLKIDSSDLSQKSFQEIPLQSSAPLDNQESEEIRQLRQTLVLLTSQLDETNRAWQQYQQTQLNILRNQFQHCLSIDFDNSFDDIAQQIADQVTREREEFNEKCQTLEKQNEDLRSEFTNNMESIRESYVNTVNELNQELLVMKKQCGECDIQNQLLTDELEKRPVRNNEESVEPNIEKVSLNVLKQPFEEVPIHMSGAEDAELGQLRETVALLTAQCAQLDEANRAWQQYHQTQVQDFRSKLRDYFSLNENISLDYAAELIIEQISKEREAFNEKYETLEKVKENLELKSGTNLEAIKESYVNAIEELNQELVVTKSRCEQLDAEKQRLSDELERRTTE</sequence>
<gene>
    <name evidence="2" type="ORF">BYL167_LOCUS52585</name>
</gene>
<dbReference type="EMBL" id="CAJOBH010170963">
    <property type="protein sequence ID" value="CAF4910846.1"/>
    <property type="molecule type" value="Genomic_DNA"/>
</dbReference>
<evidence type="ECO:0000256" key="1">
    <source>
        <dbReference type="SAM" id="Coils"/>
    </source>
</evidence>
<feature type="non-terminal residue" evidence="2">
    <location>
        <position position="504"/>
    </location>
</feature>
<dbReference type="Proteomes" id="UP000681967">
    <property type="component" value="Unassembled WGS sequence"/>
</dbReference>
<reference evidence="2" key="1">
    <citation type="submission" date="2021-02" db="EMBL/GenBank/DDBJ databases">
        <authorList>
            <person name="Nowell W R."/>
        </authorList>
    </citation>
    <scope>NUCLEOTIDE SEQUENCE</scope>
</reference>
<feature type="coiled-coil region" evidence="1">
    <location>
        <begin position="427"/>
        <end position="504"/>
    </location>
</feature>
<comment type="caution">
    <text evidence="2">The sequence shown here is derived from an EMBL/GenBank/DDBJ whole genome shotgun (WGS) entry which is preliminary data.</text>
</comment>
<protein>
    <submittedName>
        <fullName evidence="2">Uncharacterized protein</fullName>
    </submittedName>
</protein>
<name>A0A8S3CQQ7_9BILA</name>
<proteinExistence type="predicted"/>
<evidence type="ECO:0000313" key="2">
    <source>
        <dbReference type="EMBL" id="CAF4910846.1"/>
    </source>
</evidence>
<feature type="coiled-coil region" evidence="1">
    <location>
        <begin position="88"/>
        <end position="151"/>
    </location>
</feature>
<feature type="coiled-coil region" evidence="1">
    <location>
        <begin position="254"/>
        <end position="310"/>
    </location>
</feature>
<organism evidence="2 3">
    <name type="scientific">Rotaria magnacalcarata</name>
    <dbReference type="NCBI Taxonomy" id="392030"/>
    <lineage>
        <taxon>Eukaryota</taxon>
        <taxon>Metazoa</taxon>
        <taxon>Spiralia</taxon>
        <taxon>Gnathifera</taxon>
        <taxon>Rotifera</taxon>
        <taxon>Eurotatoria</taxon>
        <taxon>Bdelloidea</taxon>
        <taxon>Philodinida</taxon>
        <taxon>Philodinidae</taxon>
        <taxon>Rotaria</taxon>
    </lineage>
</organism>
<dbReference type="AlphaFoldDB" id="A0A8S3CQQ7"/>
<keyword evidence="1" id="KW-0175">Coiled coil</keyword>
<evidence type="ECO:0000313" key="3">
    <source>
        <dbReference type="Proteomes" id="UP000681967"/>
    </source>
</evidence>
<feature type="non-terminal residue" evidence="2">
    <location>
        <position position="1"/>
    </location>
</feature>